<keyword evidence="3" id="KW-1185">Reference proteome</keyword>
<accession>A0ABR4GBN3</accession>
<sequence length="113" mass="11947">MYEDRGHNGKLSELPITSRAGQSAGGDGLIAAISRGKARAVFVPRGFTPTVGGACILVASLLSWRASAMTVLQLEATVCVGFWRVNSILKRILYLCMTSFATGALSQIADKSN</sequence>
<proteinExistence type="predicted"/>
<evidence type="ECO:0000313" key="2">
    <source>
        <dbReference type="EMBL" id="KAL2796416.1"/>
    </source>
</evidence>
<dbReference type="Proteomes" id="UP001610563">
    <property type="component" value="Unassembled WGS sequence"/>
</dbReference>
<name>A0ABR4GBN3_9EURO</name>
<feature type="region of interest" description="Disordered" evidence="1">
    <location>
        <begin position="1"/>
        <end position="25"/>
    </location>
</feature>
<evidence type="ECO:0000313" key="3">
    <source>
        <dbReference type="Proteomes" id="UP001610563"/>
    </source>
</evidence>
<evidence type="ECO:0000256" key="1">
    <source>
        <dbReference type="SAM" id="MobiDB-lite"/>
    </source>
</evidence>
<comment type="caution">
    <text evidence="2">The sequence shown here is derived from an EMBL/GenBank/DDBJ whole genome shotgun (WGS) entry which is preliminary data.</text>
</comment>
<organism evidence="2 3">
    <name type="scientific">Aspergillus keveii</name>
    <dbReference type="NCBI Taxonomy" id="714993"/>
    <lineage>
        <taxon>Eukaryota</taxon>
        <taxon>Fungi</taxon>
        <taxon>Dikarya</taxon>
        <taxon>Ascomycota</taxon>
        <taxon>Pezizomycotina</taxon>
        <taxon>Eurotiomycetes</taxon>
        <taxon>Eurotiomycetidae</taxon>
        <taxon>Eurotiales</taxon>
        <taxon>Aspergillaceae</taxon>
        <taxon>Aspergillus</taxon>
        <taxon>Aspergillus subgen. Nidulantes</taxon>
    </lineage>
</organism>
<gene>
    <name evidence="2" type="ORF">BJX66DRAFT_135567</name>
</gene>
<dbReference type="EMBL" id="JBFTWV010000026">
    <property type="protein sequence ID" value="KAL2796416.1"/>
    <property type="molecule type" value="Genomic_DNA"/>
</dbReference>
<reference evidence="2 3" key="1">
    <citation type="submission" date="2024-07" db="EMBL/GenBank/DDBJ databases">
        <title>Section-level genome sequencing and comparative genomics of Aspergillus sections Usti and Cavernicolus.</title>
        <authorList>
            <consortium name="Lawrence Berkeley National Laboratory"/>
            <person name="Nybo J.L."/>
            <person name="Vesth T.C."/>
            <person name="Theobald S."/>
            <person name="Frisvad J.C."/>
            <person name="Larsen T.O."/>
            <person name="Kjaerboelling I."/>
            <person name="Rothschild-Mancinelli K."/>
            <person name="Lyhne E.K."/>
            <person name="Kogle M.E."/>
            <person name="Barry K."/>
            <person name="Clum A."/>
            <person name="Na H."/>
            <person name="Ledsgaard L."/>
            <person name="Lin J."/>
            <person name="Lipzen A."/>
            <person name="Kuo A."/>
            <person name="Riley R."/>
            <person name="Mondo S."/>
            <person name="Labutti K."/>
            <person name="Haridas S."/>
            <person name="Pangalinan J."/>
            <person name="Salamov A.A."/>
            <person name="Simmons B.A."/>
            <person name="Magnuson J.K."/>
            <person name="Chen J."/>
            <person name="Drula E."/>
            <person name="Henrissat B."/>
            <person name="Wiebenga A."/>
            <person name="Lubbers R.J."/>
            <person name="Gomes A.C."/>
            <person name="Makela M.R."/>
            <person name="Stajich J."/>
            <person name="Grigoriev I.V."/>
            <person name="Mortensen U.H."/>
            <person name="De Vries R.P."/>
            <person name="Baker S.E."/>
            <person name="Andersen M.R."/>
        </authorList>
    </citation>
    <scope>NUCLEOTIDE SEQUENCE [LARGE SCALE GENOMIC DNA]</scope>
    <source>
        <strain evidence="2 3">CBS 209.92</strain>
    </source>
</reference>
<protein>
    <submittedName>
        <fullName evidence="2">Uncharacterized protein</fullName>
    </submittedName>
</protein>